<protein>
    <submittedName>
        <fullName evidence="1">Uncharacterized protein</fullName>
    </submittedName>
</protein>
<dbReference type="EMBL" id="JADAKE010000008">
    <property type="protein sequence ID" value="MBF8807499.1"/>
    <property type="molecule type" value="Genomic_DNA"/>
</dbReference>
<comment type="caution">
    <text evidence="1">The sequence shown here is derived from an EMBL/GenBank/DDBJ whole genome shotgun (WGS) entry which is preliminary data.</text>
</comment>
<evidence type="ECO:0000313" key="1">
    <source>
        <dbReference type="EMBL" id="MBF8807499.1"/>
    </source>
</evidence>
<evidence type="ECO:0000313" key="2">
    <source>
        <dbReference type="Proteomes" id="UP000637757"/>
    </source>
</evidence>
<reference evidence="1" key="1">
    <citation type="submission" date="2020-09" db="EMBL/GenBank/DDBJ databases">
        <title>Genomic insights into the novelty and pathogenicity of a unique biofilm-forming Enterococcus sp. bacteria (Enterococcus lacertideformus) identified in reptiles.</title>
        <authorList>
            <person name="Agius J.E."/>
            <person name="Phalen D.N."/>
            <person name="Rose K."/>
            <person name="Eden J.-S."/>
        </authorList>
    </citation>
    <scope>NUCLEOTIDE SEQUENCE</scope>
    <source>
        <strain evidence="1">PHRS 0518</strain>
    </source>
</reference>
<accession>A0A931AXF6</accession>
<sequence>MKKQLYFEENFFTLPLYKPDSYQVIKQSQNFGYQLQKLVPNLAKKAKQKNIHALFSNILALNDLE</sequence>
<dbReference type="Proteomes" id="UP000637757">
    <property type="component" value="Unassembled WGS sequence"/>
</dbReference>
<organism evidence="1 2">
    <name type="scientific">Enterococcus lacertideformus</name>
    <dbReference type="NCBI Taxonomy" id="2771493"/>
    <lineage>
        <taxon>Bacteria</taxon>
        <taxon>Bacillati</taxon>
        <taxon>Bacillota</taxon>
        <taxon>Bacilli</taxon>
        <taxon>Lactobacillales</taxon>
        <taxon>Enterococcaceae</taxon>
        <taxon>Enterococcus</taxon>
    </lineage>
</organism>
<name>A0A931AXF6_9ENTE</name>
<proteinExistence type="predicted"/>
<dbReference type="AlphaFoldDB" id="A0A931AXF6"/>
<gene>
    <name evidence="1" type="ORF">IC227_02755</name>
</gene>
<keyword evidence="2" id="KW-1185">Reference proteome</keyword>